<dbReference type="AlphaFoldDB" id="A0AAN6WTZ6"/>
<dbReference type="PANTHER" id="PTHR14187:SF82">
    <property type="entry name" value="FAMILY CHAPERONE, PUTATIVE (AFU_ORTHOLOGUE AFUA_7G08575)-RELATED"/>
    <property type="match status" value="1"/>
</dbReference>
<dbReference type="Gene3D" id="3.30.420.40">
    <property type="match status" value="2"/>
</dbReference>
<feature type="region of interest" description="Disordered" evidence="1">
    <location>
        <begin position="668"/>
        <end position="720"/>
    </location>
</feature>
<comment type="caution">
    <text evidence="2">The sequence shown here is derived from an EMBL/GenBank/DDBJ whole genome shotgun (WGS) entry which is preliminary data.</text>
</comment>
<feature type="region of interest" description="Disordered" evidence="1">
    <location>
        <begin position="547"/>
        <end position="570"/>
    </location>
</feature>
<dbReference type="Proteomes" id="UP001302126">
    <property type="component" value="Unassembled WGS sequence"/>
</dbReference>
<evidence type="ECO:0000313" key="3">
    <source>
        <dbReference type="Proteomes" id="UP001302126"/>
    </source>
</evidence>
<dbReference type="SUPFAM" id="SSF53067">
    <property type="entry name" value="Actin-like ATPase domain"/>
    <property type="match status" value="2"/>
</dbReference>
<organism evidence="2 3">
    <name type="scientific">Podospora australis</name>
    <dbReference type="NCBI Taxonomy" id="1536484"/>
    <lineage>
        <taxon>Eukaryota</taxon>
        <taxon>Fungi</taxon>
        <taxon>Dikarya</taxon>
        <taxon>Ascomycota</taxon>
        <taxon>Pezizomycotina</taxon>
        <taxon>Sordariomycetes</taxon>
        <taxon>Sordariomycetidae</taxon>
        <taxon>Sordariales</taxon>
        <taxon>Podosporaceae</taxon>
        <taxon>Podospora</taxon>
    </lineage>
</organism>
<sequence>MSTNGPRFLIAVDYGTTYTGASWTLVLGGVKPQIKDIKIVQRWGASNFIGPKVPSVIAYSGAIGRRWGYGTALEADAHILNWTKLELEPPSRSEALTRLKKTLEATRGPASNRKNASALVNGIPLHLIKTTEDIVADYLTEVARCVRQAIENARVKEDFNTFPIDLIITHPAIWDARAMNVTFRAVNTAFHRVFPEMEDLPGKVRMTSESEACAQCIMRTSLSESKRELRRGACFVVVDAGGGTVDLVAYRIDQVQPAFQISRVTELSSGRYGATRIDEYFIKTFLPYRLSEDDYRILTEDSESDTGSGPHVRFTKNEQFMLDSFQHVKHKFAGTEGDEIILPGEIGRLDDPVRGISGGSLHISVEDLECMFQESVNGTVDLIRRHLMQLEVLRERVSGVFLSGGLSRSEYLFKKVEAEIEHRWKLPLLRGKNVDHGQGPSSWTDVAIGAAVLGLGIECQTPPECFACPYHIGVLVSQPFHEYENVENQAYVDMLDLNMRAKNHIKWIVARGDLVTQHGGMKNTTKLVRKIVRVGDQAMRGSVTIVTSEDQRPGDRPEDTKGLKKHSLNYDLGDLSPNDRAAVIRRYADNTARSPYRRLEMDLEVELNPEITSFKLLGGDRRGLCITRASITKTGEFISSQVPVPAVESLTPPKMPHSVTQSVIESVAGGTSESTEVSKVEQISRGPASPPIQPFVIDEPRGGRRTRLERRPGRSGQIPV</sequence>
<feature type="compositionally biased region" description="Polar residues" evidence="1">
    <location>
        <begin position="668"/>
        <end position="677"/>
    </location>
</feature>
<dbReference type="EMBL" id="MU864392">
    <property type="protein sequence ID" value="KAK4188114.1"/>
    <property type="molecule type" value="Genomic_DNA"/>
</dbReference>
<protein>
    <submittedName>
        <fullName evidence="2">Uncharacterized protein</fullName>
    </submittedName>
</protein>
<dbReference type="CDD" id="cd10170">
    <property type="entry name" value="ASKHA_NBD_HSP70"/>
    <property type="match status" value="1"/>
</dbReference>
<accession>A0AAN6WTZ6</accession>
<keyword evidence="3" id="KW-1185">Reference proteome</keyword>
<evidence type="ECO:0000313" key="2">
    <source>
        <dbReference type="EMBL" id="KAK4188114.1"/>
    </source>
</evidence>
<reference evidence="2" key="2">
    <citation type="submission" date="2023-05" db="EMBL/GenBank/DDBJ databases">
        <authorList>
            <consortium name="Lawrence Berkeley National Laboratory"/>
            <person name="Steindorff A."/>
            <person name="Hensen N."/>
            <person name="Bonometti L."/>
            <person name="Westerberg I."/>
            <person name="Brannstrom I.O."/>
            <person name="Guillou S."/>
            <person name="Cros-Aarteil S."/>
            <person name="Calhoun S."/>
            <person name="Haridas S."/>
            <person name="Kuo A."/>
            <person name="Mondo S."/>
            <person name="Pangilinan J."/>
            <person name="Riley R."/>
            <person name="Labutti K."/>
            <person name="Andreopoulos B."/>
            <person name="Lipzen A."/>
            <person name="Chen C."/>
            <person name="Yanf M."/>
            <person name="Daum C."/>
            <person name="Ng V."/>
            <person name="Clum A."/>
            <person name="Ohm R."/>
            <person name="Martin F."/>
            <person name="Silar P."/>
            <person name="Natvig D."/>
            <person name="Lalanne C."/>
            <person name="Gautier V."/>
            <person name="Ament-Velasquez S.L."/>
            <person name="Kruys A."/>
            <person name="Hutchinson M.I."/>
            <person name="Powell A.J."/>
            <person name="Barry K."/>
            <person name="Miller A.N."/>
            <person name="Grigoriev I.V."/>
            <person name="Debuchy R."/>
            <person name="Gladieux P."/>
            <person name="Thoren M.H."/>
            <person name="Johannesson H."/>
        </authorList>
    </citation>
    <scope>NUCLEOTIDE SEQUENCE</scope>
    <source>
        <strain evidence="2">PSN309</strain>
    </source>
</reference>
<reference evidence="2" key="1">
    <citation type="journal article" date="2023" name="Mol. Phylogenet. Evol.">
        <title>Genome-scale phylogeny and comparative genomics of the fungal order Sordariales.</title>
        <authorList>
            <person name="Hensen N."/>
            <person name="Bonometti L."/>
            <person name="Westerberg I."/>
            <person name="Brannstrom I.O."/>
            <person name="Guillou S."/>
            <person name="Cros-Aarteil S."/>
            <person name="Calhoun S."/>
            <person name="Haridas S."/>
            <person name="Kuo A."/>
            <person name="Mondo S."/>
            <person name="Pangilinan J."/>
            <person name="Riley R."/>
            <person name="LaButti K."/>
            <person name="Andreopoulos B."/>
            <person name="Lipzen A."/>
            <person name="Chen C."/>
            <person name="Yan M."/>
            <person name="Daum C."/>
            <person name="Ng V."/>
            <person name="Clum A."/>
            <person name="Steindorff A."/>
            <person name="Ohm R.A."/>
            <person name="Martin F."/>
            <person name="Silar P."/>
            <person name="Natvig D.O."/>
            <person name="Lalanne C."/>
            <person name="Gautier V."/>
            <person name="Ament-Velasquez S.L."/>
            <person name="Kruys A."/>
            <person name="Hutchinson M.I."/>
            <person name="Powell A.J."/>
            <person name="Barry K."/>
            <person name="Miller A.N."/>
            <person name="Grigoriev I.V."/>
            <person name="Debuchy R."/>
            <person name="Gladieux P."/>
            <person name="Hiltunen Thoren M."/>
            <person name="Johannesson H."/>
        </authorList>
    </citation>
    <scope>NUCLEOTIDE SEQUENCE</scope>
    <source>
        <strain evidence="2">PSN309</strain>
    </source>
</reference>
<evidence type="ECO:0000256" key="1">
    <source>
        <dbReference type="SAM" id="MobiDB-lite"/>
    </source>
</evidence>
<dbReference type="Gene3D" id="3.90.640.10">
    <property type="entry name" value="Actin, Chain A, domain 4"/>
    <property type="match status" value="1"/>
</dbReference>
<feature type="compositionally biased region" description="Basic and acidic residues" evidence="1">
    <location>
        <begin position="549"/>
        <end position="562"/>
    </location>
</feature>
<dbReference type="PANTHER" id="PTHR14187">
    <property type="entry name" value="ALPHA KINASE/ELONGATION FACTOR 2 KINASE"/>
    <property type="match status" value="1"/>
</dbReference>
<name>A0AAN6WTZ6_9PEZI</name>
<gene>
    <name evidence="2" type="ORF">QBC35DRAFT_451557</name>
</gene>
<dbReference type="InterPro" id="IPR043129">
    <property type="entry name" value="ATPase_NBD"/>
</dbReference>
<proteinExistence type="predicted"/>